<gene>
    <name evidence="2" type="ORF">IDH44_18440</name>
</gene>
<dbReference type="Proteomes" id="UP000621560">
    <property type="component" value="Unassembled WGS sequence"/>
</dbReference>
<proteinExistence type="predicted"/>
<evidence type="ECO:0000313" key="2">
    <source>
        <dbReference type="EMBL" id="MBD2847183.1"/>
    </source>
</evidence>
<feature type="compositionally biased region" description="Polar residues" evidence="1">
    <location>
        <begin position="7"/>
        <end position="19"/>
    </location>
</feature>
<feature type="region of interest" description="Disordered" evidence="1">
    <location>
        <begin position="1"/>
        <end position="66"/>
    </location>
</feature>
<reference evidence="2" key="1">
    <citation type="submission" date="2020-09" db="EMBL/GenBank/DDBJ databases">
        <title>A novel bacterium of genus Paenibacillus, isolated from South China Sea.</title>
        <authorList>
            <person name="Huang H."/>
            <person name="Mo K."/>
            <person name="Hu Y."/>
        </authorList>
    </citation>
    <scope>NUCLEOTIDE SEQUENCE</scope>
    <source>
        <strain evidence="2">IB182496</strain>
    </source>
</reference>
<evidence type="ECO:0000313" key="3">
    <source>
        <dbReference type="Proteomes" id="UP000621560"/>
    </source>
</evidence>
<dbReference type="RefSeq" id="WP_190920253.1">
    <property type="nucleotide sequence ID" value="NZ_JACXIZ010000033.1"/>
</dbReference>
<name>A0A927BUQ5_9BACL</name>
<dbReference type="EMBL" id="JACXIZ010000033">
    <property type="protein sequence ID" value="MBD2847183.1"/>
    <property type="molecule type" value="Genomic_DNA"/>
</dbReference>
<organism evidence="2 3">
    <name type="scientific">Paenibacillus sabuli</name>
    <dbReference type="NCBI Taxonomy" id="2772509"/>
    <lineage>
        <taxon>Bacteria</taxon>
        <taxon>Bacillati</taxon>
        <taxon>Bacillota</taxon>
        <taxon>Bacilli</taxon>
        <taxon>Bacillales</taxon>
        <taxon>Paenibacillaceae</taxon>
        <taxon>Paenibacillus</taxon>
    </lineage>
</organism>
<feature type="compositionally biased region" description="Polar residues" evidence="1">
    <location>
        <begin position="27"/>
        <end position="41"/>
    </location>
</feature>
<comment type="caution">
    <text evidence="2">The sequence shown here is derived from an EMBL/GenBank/DDBJ whole genome shotgun (WGS) entry which is preliminary data.</text>
</comment>
<protein>
    <submittedName>
        <fullName evidence="2">Uncharacterized protein</fullName>
    </submittedName>
</protein>
<evidence type="ECO:0000256" key="1">
    <source>
        <dbReference type="SAM" id="MobiDB-lite"/>
    </source>
</evidence>
<dbReference type="AlphaFoldDB" id="A0A927BUQ5"/>
<sequence length="92" mass="10066">MKHYDSSMPTNKPVSQAQGSVKKLHNAVSQALSHPSEQSVEQAEHALAHSEQAVAEARAHSEDGQGVDLVEGVLQEERERLQAAEQALREQE</sequence>
<keyword evidence="3" id="KW-1185">Reference proteome</keyword>
<accession>A0A927BUQ5</accession>